<comment type="caution">
    <text evidence="1">The sequence shown here is derived from an EMBL/GenBank/DDBJ whole genome shotgun (WGS) entry which is preliminary data.</text>
</comment>
<sequence>MEDDEMTPNTIEGLQPFALHAGFGERETHTMITSALDQGCSDLKIQSNDYVTVYWRRRWYPLTNRLLEDTEVKKILSILCGPAAIPKLGKGDEVDEDPEFFRPNADRILVRLRLHAIAARVGGEKNGVSITIRTIPENLPELSKQGLPEGVAEDLLVDKGLVLVNGATGSGKTTLIAAVLHERTKETPAPSIQTFEEPIEISYGKAGLGRGPLVAQAAIGKHLHSWGRAAPSAMRSKPDILLMGEVRDEETADKTVEMAITGHGVLATIHADTPNETMFRLVEMFPAEVRAAAASKMLGALRMICSRKIVKLDNGDVVPLTSWISFDSDIKDALQSEEWPYPRWARFVRNYLIEHGQDFASQCVPFIRSGAMGLKMFREITQMGRVEAQQYFDKARG</sequence>
<gene>
    <name evidence="1" type="ORF">QPK29_021390</name>
</gene>
<reference evidence="1" key="1">
    <citation type="submission" date="2024-11" db="EMBL/GenBank/DDBJ databases">
        <title>Description of Massilia orientalis sp. nov., isolated from rhizosphere soil of Ageratina adenophora.</title>
        <authorList>
            <person name="Wang Y."/>
        </authorList>
    </citation>
    <scope>NUCLEOTIDE SEQUENCE</scope>
    <source>
        <strain evidence="1">YIM B02787</strain>
    </source>
</reference>
<dbReference type="EMBL" id="JASNRB020000013">
    <property type="protein sequence ID" value="MFJ1470276.1"/>
    <property type="molecule type" value="Genomic_DNA"/>
</dbReference>
<accession>A0ACC7MEH3</accession>
<proteinExistence type="predicted"/>
<protein>
    <submittedName>
        <fullName evidence="1">ATPase, T2SS/T4P/T4SS family</fullName>
    </submittedName>
</protein>
<dbReference type="Proteomes" id="UP001168096">
    <property type="component" value="Unassembled WGS sequence"/>
</dbReference>
<keyword evidence="2" id="KW-1185">Reference proteome</keyword>
<organism evidence="1 2">
    <name type="scientific">Massilia orientalis</name>
    <dbReference type="NCBI Taxonomy" id="3050128"/>
    <lineage>
        <taxon>Bacteria</taxon>
        <taxon>Pseudomonadati</taxon>
        <taxon>Pseudomonadota</taxon>
        <taxon>Betaproteobacteria</taxon>
        <taxon>Burkholderiales</taxon>
        <taxon>Oxalobacteraceae</taxon>
        <taxon>Telluria group</taxon>
        <taxon>Massilia</taxon>
    </lineage>
</organism>
<evidence type="ECO:0000313" key="2">
    <source>
        <dbReference type="Proteomes" id="UP001168096"/>
    </source>
</evidence>
<name>A0ACC7MEH3_9BURK</name>
<evidence type="ECO:0000313" key="1">
    <source>
        <dbReference type="EMBL" id="MFJ1470276.1"/>
    </source>
</evidence>